<comment type="caution">
    <text evidence="6">The sequence shown here is derived from an EMBL/GenBank/DDBJ whole genome shotgun (WGS) entry which is preliminary data.</text>
</comment>
<dbReference type="PANTHER" id="PTHR34997:SF1">
    <property type="entry name" value="PEPTIDOGLYCAN-BINDING LYSIN DOMAIN"/>
    <property type="match status" value="1"/>
</dbReference>
<dbReference type="Gramene" id="PSR98550">
    <property type="protein sequence ID" value="PSR98550"/>
    <property type="gene ID" value="CEY00_Acc25067"/>
</dbReference>
<evidence type="ECO:0000313" key="6">
    <source>
        <dbReference type="EMBL" id="PSR98551.1"/>
    </source>
</evidence>
<evidence type="ECO:0000256" key="1">
    <source>
        <dbReference type="ARBA" id="ARBA00022669"/>
    </source>
</evidence>
<dbReference type="InParanoid" id="A0A2R6PXS5"/>
<dbReference type="EMBL" id="NKQK01000022">
    <property type="protein sequence ID" value="PSR98551.1"/>
    <property type="molecule type" value="Genomic_DNA"/>
</dbReference>
<evidence type="ECO:0000256" key="2">
    <source>
        <dbReference type="ARBA" id="ARBA00023026"/>
    </source>
</evidence>
<dbReference type="OrthoDB" id="1921017at2759"/>
<feature type="domain" description="LysM" evidence="4">
    <location>
        <begin position="48"/>
        <end position="92"/>
    </location>
</feature>
<dbReference type="OMA" id="VAMYLNF"/>
<keyword evidence="2" id="KW-0843">Virulence</keyword>
<feature type="chain" id="PRO_5033319685" evidence="3">
    <location>
        <begin position="30"/>
        <end position="97"/>
    </location>
</feature>
<keyword evidence="1" id="KW-0147">Chitin-binding</keyword>
<keyword evidence="7" id="KW-1185">Reference proteome</keyword>
<evidence type="ECO:0000313" key="5">
    <source>
        <dbReference type="EMBL" id="PSR98550.1"/>
    </source>
</evidence>
<dbReference type="InterPro" id="IPR052210">
    <property type="entry name" value="LysM1-like"/>
</dbReference>
<accession>A0A2R6PXS5</accession>
<gene>
    <name evidence="5" type="ORF">CEY00_Acc25067</name>
    <name evidence="6" type="ORF">CEY00_Acc25068</name>
</gene>
<dbReference type="Gene3D" id="3.10.350.10">
    <property type="entry name" value="LysM domain"/>
    <property type="match status" value="1"/>
</dbReference>
<dbReference type="Proteomes" id="UP000241394">
    <property type="component" value="Chromosome LG22"/>
</dbReference>
<name>A0A2R6PXS5_ACTCC</name>
<dbReference type="GO" id="GO:0008061">
    <property type="term" value="F:chitin binding"/>
    <property type="evidence" value="ECO:0007669"/>
    <property type="project" value="UniProtKB-KW"/>
</dbReference>
<reference evidence="7" key="2">
    <citation type="journal article" date="2018" name="BMC Genomics">
        <title>A manually annotated Actinidia chinensis var. chinensis (kiwifruit) genome highlights the challenges associated with draft genomes and gene prediction in plants.</title>
        <authorList>
            <person name="Pilkington S.M."/>
            <person name="Crowhurst R."/>
            <person name="Hilario E."/>
            <person name="Nardozza S."/>
            <person name="Fraser L."/>
            <person name="Peng Y."/>
            <person name="Gunaseelan K."/>
            <person name="Simpson R."/>
            <person name="Tahir J."/>
            <person name="Deroles S.C."/>
            <person name="Templeton K."/>
            <person name="Luo Z."/>
            <person name="Davy M."/>
            <person name="Cheng C."/>
            <person name="McNeilage M."/>
            <person name="Scaglione D."/>
            <person name="Liu Y."/>
            <person name="Zhang Q."/>
            <person name="Datson P."/>
            <person name="De Silva N."/>
            <person name="Gardiner S.E."/>
            <person name="Bassett H."/>
            <person name="Chagne D."/>
            <person name="McCallum J."/>
            <person name="Dzierzon H."/>
            <person name="Deng C."/>
            <person name="Wang Y.Y."/>
            <person name="Barron L."/>
            <person name="Manako K."/>
            <person name="Bowen J."/>
            <person name="Foster T.M."/>
            <person name="Erridge Z.A."/>
            <person name="Tiffin H."/>
            <person name="Waite C.N."/>
            <person name="Davies K.M."/>
            <person name="Grierson E.P."/>
            <person name="Laing W.A."/>
            <person name="Kirk R."/>
            <person name="Chen X."/>
            <person name="Wood M."/>
            <person name="Montefiori M."/>
            <person name="Brummell D.A."/>
            <person name="Schwinn K.E."/>
            <person name="Catanach A."/>
            <person name="Fullerton C."/>
            <person name="Li D."/>
            <person name="Meiyalaghan S."/>
            <person name="Nieuwenhuizen N."/>
            <person name="Read N."/>
            <person name="Prakash R."/>
            <person name="Hunter D."/>
            <person name="Zhang H."/>
            <person name="McKenzie M."/>
            <person name="Knabel M."/>
            <person name="Harris A."/>
            <person name="Allan A.C."/>
            <person name="Gleave A."/>
            <person name="Chen A."/>
            <person name="Janssen B.J."/>
            <person name="Plunkett B."/>
            <person name="Ampomah-Dwamena C."/>
            <person name="Voogd C."/>
            <person name="Leif D."/>
            <person name="Lafferty D."/>
            <person name="Souleyre E.J.F."/>
            <person name="Varkonyi-Gasic E."/>
            <person name="Gambi F."/>
            <person name="Hanley J."/>
            <person name="Yao J.L."/>
            <person name="Cheung J."/>
            <person name="David K.M."/>
            <person name="Warren B."/>
            <person name="Marsh K."/>
            <person name="Snowden K.C."/>
            <person name="Lin-Wang K."/>
            <person name="Brian L."/>
            <person name="Martinez-Sanchez M."/>
            <person name="Wang M."/>
            <person name="Ileperuma N."/>
            <person name="Macnee N."/>
            <person name="Campin R."/>
            <person name="McAtee P."/>
            <person name="Drummond R.S.M."/>
            <person name="Espley R.V."/>
            <person name="Ireland H.S."/>
            <person name="Wu R."/>
            <person name="Atkinson R.G."/>
            <person name="Karunairetnam S."/>
            <person name="Bulley S."/>
            <person name="Chunkath S."/>
            <person name="Hanley Z."/>
            <person name="Storey R."/>
            <person name="Thrimawithana A.H."/>
            <person name="Thomson S."/>
            <person name="David C."/>
            <person name="Testolin R."/>
            <person name="Huang H."/>
            <person name="Hellens R.P."/>
            <person name="Schaffer R.J."/>
        </authorList>
    </citation>
    <scope>NUCLEOTIDE SEQUENCE [LARGE SCALE GENOMIC DNA]</scope>
    <source>
        <strain evidence="7">cv. Red5</strain>
    </source>
</reference>
<keyword evidence="3" id="KW-0732">Signal</keyword>
<dbReference type="STRING" id="1590841.A0A2R6PXS5"/>
<dbReference type="InterPro" id="IPR036779">
    <property type="entry name" value="LysM_dom_sf"/>
</dbReference>
<feature type="signal peptide" evidence="3">
    <location>
        <begin position="1"/>
        <end position="29"/>
    </location>
</feature>
<evidence type="ECO:0000256" key="3">
    <source>
        <dbReference type="SAM" id="SignalP"/>
    </source>
</evidence>
<evidence type="ECO:0000313" key="7">
    <source>
        <dbReference type="Proteomes" id="UP000241394"/>
    </source>
</evidence>
<dbReference type="EMBL" id="NKQK01000022">
    <property type="protein sequence ID" value="PSR98550.1"/>
    <property type="molecule type" value="Genomic_DNA"/>
</dbReference>
<dbReference type="Gramene" id="PSR98551">
    <property type="protein sequence ID" value="PSR98551"/>
    <property type="gene ID" value="CEY00_Acc25068"/>
</dbReference>
<evidence type="ECO:0000259" key="4">
    <source>
        <dbReference type="PROSITE" id="PS51782"/>
    </source>
</evidence>
<protein>
    <submittedName>
        <fullName evidence="6">LysM domain-containing protein</fullName>
    </submittedName>
</protein>
<dbReference type="CDD" id="cd00118">
    <property type="entry name" value="LysM"/>
    <property type="match status" value="1"/>
</dbReference>
<dbReference type="SMART" id="SM00257">
    <property type="entry name" value="LysM"/>
    <property type="match status" value="1"/>
</dbReference>
<reference evidence="6 7" key="1">
    <citation type="submission" date="2017-07" db="EMBL/GenBank/DDBJ databases">
        <title>An improved, manually edited Actinidia chinensis var. chinensis (kiwifruit) genome highlights the challenges associated with draft genomes and gene prediction in plants.</title>
        <authorList>
            <person name="Pilkington S."/>
            <person name="Crowhurst R."/>
            <person name="Hilario E."/>
            <person name="Nardozza S."/>
            <person name="Fraser L."/>
            <person name="Peng Y."/>
            <person name="Gunaseelan K."/>
            <person name="Simpson R."/>
            <person name="Tahir J."/>
            <person name="Deroles S."/>
            <person name="Templeton K."/>
            <person name="Luo Z."/>
            <person name="Davy M."/>
            <person name="Cheng C."/>
            <person name="Mcneilage M."/>
            <person name="Scaglione D."/>
            <person name="Liu Y."/>
            <person name="Zhang Q."/>
            <person name="Datson P."/>
            <person name="De Silva N."/>
            <person name="Gardiner S."/>
            <person name="Bassett H."/>
            <person name="Chagne D."/>
            <person name="Mccallum J."/>
            <person name="Dzierzon H."/>
            <person name="Deng C."/>
            <person name="Wang Y.-Y."/>
            <person name="Barron N."/>
            <person name="Manako K."/>
            <person name="Bowen J."/>
            <person name="Foster T."/>
            <person name="Erridge Z."/>
            <person name="Tiffin H."/>
            <person name="Waite C."/>
            <person name="Davies K."/>
            <person name="Grierson E."/>
            <person name="Laing W."/>
            <person name="Kirk R."/>
            <person name="Chen X."/>
            <person name="Wood M."/>
            <person name="Montefiori M."/>
            <person name="Brummell D."/>
            <person name="Schwinn K."/>
            <person name="Catanach A."/>
            <person name="Fullerton C."/>
            <person name="Li D."/>
            <person name="Meiyalaghan S."/>
            <person name="Nieuwenhuizen N."/>
            <person name="Read N."/>
            <person name="Prakash R."/>
            <person name="Hunter D."/>
            <person name="Zhang H."/>
            <person name="Mckenzie M."/>
            <person name="Knabel M."/>
            <person name="Harris A."/>
            <person name="Allan A."/>
            <person name="Chen A."/>
            <person name="Janssen B."/>
            <person name="Plunkett B."/>
            <person name="Dwamena C."/>
            <person name="Voogd C."/>
            <person name="Leif D."/>
            <person name="Lafferty D."/>
            <person name="Souleyre E."/>
            <person name="Varkonyi-Gasic E."/>
            <person name="Gambi F."/>
            <person name="Hanley J."/>
            <person name="Yao J.-L."/>
            <person name="Cheung J."/>
            <person name="David K."/>
            <person name="Warren B."/>
            <person name="Marsh K."/>
            <person name="Snowden K."/>
            <person name="Lin-Wang K."/>
            <person name="Brian L."/>
            <person name="Martinez-Sanchez M."/>
            <person name="Wang M."/>
            <person name="Ileperuma N."/>
            <person name="Macnee N."/>
            <person name="Campin R."/>
            <person name="Mcatee P."/>
            <person name="Drummond R."/>
            <person name="Espley R."/>
            <person name="Ireland H."/>
            <person name="Wu R."/>
            <person name="Atkinson R."/>
            <person name="Karunairetnam S."/>
            <person name="Bulley S."/>
            <person name="Chunkath S."/>
            <person name="Hanley Z."/>
            <person name="Storey R."/>
            <person name="Thrimawithana A."/>
            <person name="Thomson S."/>
            <person name="David C."/>
            <person name="Testolin R."/>
        </authorList>
    </citation>
    <scope>NUCLEOTIDE SEQUENCE [LARGE SCALE GENOMIC DNA]</scope>
    <source>
        <strain evidence="7">cv. Red5</strain>
        <tissue evidence="6">Young leaf</tissue>
    </source>
</reference>
<dbReference type="Pfam" id="PF01476">
    <property type="entry name" value="LysM"/>
    <property type="match status" value="1"/>
</dbReference>
<proteinExistence type="predicted"/>
<dbReference type="SUPFAM" id="SSF54106">
    <property type="entry name" value="LysM domain"/>
    <property type="match status" value="1"/>
</dbReference>
<dbReference type="InterPro" id="IPR018392">
    <property type="entry name" value="LysM"/>
</dbReference>
<dbReference type="PROSITE" id="PS51782">
    <property type="entry name" value="LYSM"/>
    <property type="match status" value="1"/>
</dbReference>
<organism evidence="6 7">
    <name type="scientific">Actinidia chinensis var. chinensis</name>
    <name type="common">Chinese soft-hair kiwi</name>
    <dbReference type="NCBI Taxonomy" id="1590841"/>
    <lineage>
        <taxon>Eukaryota</taxon>
        <taxon>Viridiplantae</taxon>
        <taxon>Streptophyta</taxon>
        <taxon>Embryophyta</taxon>
        <taxon>Tracheophyta</taxon>
        <taxon>Spermatophyta</taxon>
        <taxon>Magnoliopsida</taxon>
        <taxon>eudicotyledons</taxon>
        <taxon>Gunneridae</taxon>
        <taxon>Pentapetalae</taxon>
        <taxon>asterids</taxon>
        <taxon>Ericales</taxon>
        <taxon>Actinidiaceae</taxon>
        <taxon>Actinidia</taxon>
    </lineage>
</organism>
<sequence length="97" mass="10402">MARTSNKATMFVNIVLVLSLLLIVTIAESRSIPGVVVTKTRSEPNCDAVVSVESGDTCFSITKAFNLNTDFFASLNPNLNCDALFVGQWLCVDGTAN</sequence>
<dbReference type="PANTHER" id="PTHR34997">
    <property type="entry name" value="AM15"/>
    <property type="match status" value="1"/>
</dbReference>
<dbReference type="AlphaFoldDB" id="A0A2R6PXS5"/>